<evidence type="ECO:0000256" key="4">
    <source>
        <dbReference type="ARBA" id="ARBA00022741"/>
    </source>
</evidence>
<reference evidence="8" key="1">
    <citation type="journal article" date="2014" name="Int. J. Syst. Evol. Microbiol.">
        <title>Complete genome sequence of Corynebacterium casei LMG S-19264T (=DSM 44701T), isolated from a smear-ripened cheese.</title>
        <authorList>
            <consortium name="US DOE Joint Genome Institute (JGI-PGF)"/>
            <person name="Walter F."/>
            <person name="Albersmeier A."/>
            <person name="Kalinowski J."/>
            <person name="Ruckert C."/>
        </authorList>
    </citation>
    <scope>NUCLEOTIDE SEQUENCE</scope>
    <source>
        <strain evidence="8">JCM 4403</strain>
    </source>
</reference>
<dbReference type="SMART" id="SM00220">
    <property type="entry name" value="S_TKc"/>
    <property type="match status" value="1"/>
</dbReference>
<dbReference type="InterPro" id="IPR057929">
    <property type="entry name" value="RamC_N"/>
</dbReference>
<dbReference type="RefSeq" id="WP_189560928.1">
    <property type="nucleotide sequence ID" value="NZ_BMTE01000013.1"/>
</dbReference>
<evidence type="ECO:0000313" key="9">
    <source>
        <dbReference type="Proteomes" id="UP000656732"/>
    </source>
</evidence>
<dbReference type="InterPro" id="IPR007822">
    <property type="entry name" value="LANC-like"/>
</dbReference>
<keyword evidence="4" id="KW-0547">Nucleotide-binding</keyword>
<dbReference type="EMBL" id="BMTU01000015">
    <property type="protein sequence ID" value="GGR01814.1"/>
    <property type="molecule type" value="Genomic_DNA"/>
</dbReference>
<gene>
    <name evidence="8" type="ORF">GCM10010280_57180</name>
</gene>
<keyword evidence="9" id="KW-1185">Reference proteome</keyword>
<dbReference type="AlphaFoldDB" id="A0A918F2Q4"/>
<dbReference type="GO" id="GO:0004674">
    <property type="term" value="F:protein serine/threonine kinase activity"/>
    <property type="evidence" value="ECO:0007669"/>
    <property type="project" value="UniProtKB-KW"/>
</dbReference>
<evidence type="ECO:0000256" key="1">
    <source>
        <dbReference type="ARBA" id="ARBA00012513"/>
    </source>
</evidence>
<accession>A0A918F2Q4</accession>
<name>A0A918F2Q4_9ACTN</name>
<evidence type="ECO:0000259" key="7">
    <source>
        <dbReference type="PROSITE" id="PS50011"/>
    </source>
</evidence>
<dbReference type="Gene3D" id="3.30.200.20">
    <property type="entry name" value="Phosphorylase Kinase, domain 1"/>
    <property type="match status" value="1"/>
</dbReference>
<dbReference type="SUPFAM" id="SSF56112">
    <property type="entry name" value="Protein kinase-like (PK-like)"/>
    <property type="match status" value="1"/>
</dbReference>
<evidence type="ECO:0000313" key="8">
    <source>
        <dbReference type="EMBL" id="GGR01814.1"/>
    </source>
</evidence>
<dbReference type="PROSITE" id="PS50011">
    <property type="entry name" value="PROTEIN_KINASE_DOM"/>
    <property type="match status" value="1"/>
</dbReference>
<evidence type="ECO:0000256" key="5">
    <source>
        <dbReference type="ARBA" id="ARBA00022777"/>
    </source>
</evidence>
<evidence type="ECO:0000256" key="2">
    <source>
        <dbReference type="ARBA" id="ARBA00022527"/>
    </source>
</evidence>
<organism evidence="8 9">
    <name type="scientific">Streptomyces pilosus</name>
    <dbReference type="NCBI Taxonomy" id="28893"/>
    <lineage>
        <taxon>Bacteria</taxon>
        <taxon>Bacillati</taxon>
        <taxon>Actinomycetota</taxon>
        <taxon>Actinomycetes</taxon>
        <taxon>Kitasatosporales</taxon>
        <taxon>Streptomycetaceae</taxon>
        <taxon>Streptomyces</taxon>
    </lineage>
</organism>
<dbReference type="CDD" id="cd04791">
    <property type="entry name" value="LanC_SerThrkinase"/>
    <property type="match status" value="1"/>
</dbReference>
<dbReference type="Proteomes" id="UP000656732">
    <property type="component" value="Unassembled WGS sequence"/>
</dbReference>
<evidence type="ECO:0000256" key="6">
    <source>
        <dbReference type="ARBA" id="ARBA00022840"/>
    </source>
</evidence>
<feature type="domain" description="Protein kinase" evidence="7">
    <location>
        <begin position="227"/>
        <end position="489"/>
    </location>
</feature>
<reference evidence="8" key="2">
    <citation type="submission" date="2020-09" db="EMBL/GenBank/DDBJ databases">
        <authorList>
            <person name="Sun Q."/>
            <person name="Ohkuma M."/>
        </authorList>
    </citation>
    <scope>NUCLEOTIDE SEQUENCE</scope>
    <source>
        <strain evidence="8">JCM 4403</strain>
    </source>
</reference>
<keyword evidence="2 8" id="KW-0723">Serine/threonine-protein kinase</keyword>
<dbReference type="GO" id="GO:0031179">
    <property type="term" value="P:peptide modification"/>
    <property type="evidence" value="ECO:0007669"/>
    <property type="project" value="InterPro"/>
</dbReference>
<dbReference type="PANTHER" id="PTHR43289:SF6">
    <property type="entry name" value="SERINE_THREONINE-PROTEIN KINASE NEKL-3"/>
    <property type="match status" value="1"/>
</dbReference>
<dbReference type="GO" id="GO:0005524">
    <property type="term" value="F:ATP binding"/>
    <property type="evidence" value="ECO:0007669"/>
    <property type="project" value="UniProtKB-KW"/>
</dbReference>
<dbReference type="SMART" id="SM01260">
    <property type="entry name" value="LANC_like"/>
    <property type="match status" value="1"/>
</dbReference>
<dbReference type="Pfam" id="PF25816">
    <property type="entry name" value="RamC_N"/>
    <property type="match status" value="1"/>
</dbReference>
<dbReference type="InterPro" id="IPR011009">
    <property type="entry name" value="Kinase-like_dom_sf"/>
</dbReference>
<keyword evidence="5 8" id="KW-0418">Kinase</keyword>
<dbReference type="EC" id="2.7.11.1" evidence="1"/>
<dbReference type="Pfam" id="PF00069">
    <property type="entry name" value="Pkinase"/>
    <property type="match status" value="1"/>
</dbReference>
<dbReference type="InterPro" id="IPR058053">
    <property type="entry name" value="RamC_C"/>
</dbReference>
<evidence type="ECO:0000256" key="3">
    <source>
        <dbReference type="ARBA" id="ARBA00022679"/>
    </source>
</evidence>
<dbReference type="InterPro" id="IPR000719">
    <property type="entry name" value="Prot_kinase_dom"/>
</dbReference>
<dbReference type="Gene3D" id="1.10.510.10">
    <property type="entry name" value="Transferase(Phosphotransferase) domain 1"/>
    <property type="match status" value="1"/>
</dbReference>
<dbReference type="NCBIfam" id="NF038151">
    <property type="entry name" value="lanthi_synth_III"/>
    <property type="match status" value="1"/>
</dbReference>
<dbReference type="SUPFAM" id="SSF158745">
    <property type="entry name" value="LanC-like"/>
    <property type="match status" value="1"/>
</dbReference>
<dbReference type="InterPro" id="IPR053524">
    <property type="entry name" value="Aerial_hyphae_peptide-synth"/>
</dbReference>
<keyword evidence="3" id="KW-0808">Transferase</keyword>
<proteinExistence type="predicted"/>
<sequence length="877" mass="93362">MSLRHIAYCPPGTVYFDKPTAGPAGGEEYPLVGATLPEGWTRSQISEWTCIGPPQPDIPLQGWKIHVSATLESAGEVLDIVRDYCFAHPMMFKFLTSPTMLMLRNSKYGDRGSSGKFITMYPRDEEHLATVLHELGALLEGRDGPYILSDLRWRSGPLYVRYGGFAARLSRQPGGETVHCIEDPEGRLVPDVRGPSFKPPAWVELPGVVREALAERARGGGLGDFPFRITQALHFSNGGGVYKATDTRDGREVLVKEGRPHAGLDQSGDDAVTRLQREHDAMIALEGLDAFPRVLDYRKGSQHWFLTREYVDGKQLGGEMVRLNPVVHSATDRSETLDPAAYTVWALDVLDRIEAAVATMHERGLVFGDLHPNNVLIRPDGTVAFIDLETTRPAEGHSGQAMGAPGYCAPAGTTGTDVDRYALGCLRLSVFLPLTTLMPWDPAKAEQLIELVRERFPVPADFADRVRAELSLDAAGPEPAEPLWPVPATGPDGFADAGELAALAGRVADGILATATPEREDRLFPGDIEQFSHPGGGLSVAHGAAGVLWALHGAGRDVPGEYVDWLADAARTVDQPRPGLYDGLSGIACALHVLGRTAEAAGLLDRAVDLPRDEAGDSLHSGTAGLGLALLELGRTEEARVLAVSLAERIGLGAGDIPADGPSAQDAQQDRRDRRHLPGLLHGGAGQALFLLRVAALLPGDGAEALVDTAARILRHDLVASGRLPGGPEVLEQAPWRGPHIACGSAGQAIVLHELLRHREDAGLRAVYEDMRTDLTTDYHPGIGLFTGRAGAMAALLHTHDGGERALATLHAQLAGLGWHAVPHDGTLAFLGEHSLRLSTDLATGSAGVLAVLASLGTDRRAALPFLGLAGVAAPVG</sequence>
<dbReference type="Pfam" id="PF05147">
    <property type="entry name" value="LANC_like"/>
    <property type="match status" value="1"/>
</dbReference>
<comment type="caution">
    <text evidence="8">The sequence shown here is derived from an EMBL/GenBank/DDBJ whole genome shotgun (WGS) entry which is preliminary data.</text>
</comment>
<dbReference type="PANTHER" id="PTHR43289">
    <property type="entry name" value="MITOGEN-ACTIVATED PROTEIN KINASE KINASE KINASE 20-RELATED"/>
    <property type="match status" value="1"/>
</dbReference>
<protein>
    <recommendedName>
        <fullName evidence="1">non-specific serine/threonine protein kinase</fullName>
        <ecNumber evidence="1">2.7.11.1</ecNumber>
    </recommendedName>
</protein>
<dbReference type="Gene3D" id="1.50.10.20">
    <property type="match status" value="1"/>
</dbReference>
<keyword evidence="6" id="KW-0067">ATP-binding</keyword>